<dbReference type="InterPro" id="IPR036188">
    <property type="entry name" value="FAD/NAD-bd_sf"/>
</dbReference>
<name>A0A1T5GUI7_9SPHN</name>
<dbReference type="SUPFAM" id="SSF54373">
    <property type="entry name" value="FAD-linked reductases, C-terminal domain"/>
    <property type="match status" value="1"/>
</dbReference>
<feature type="binding site" evidence="5">
    <location>
        <position position="81"/>
    </location>
    <ligand>
        <name>FAD</name>
        <dbReference type="ChEBI" id="CHEBI:57692"/>
    </ligand>
</feature>
<keyword evidence="4 5" id="KW-0274">FAD</keyword>
<feature type="domain" description="Glucose-methanol-choline oxidoreductase N-terminal" evidence="6">
    <location>
        <begin position="254"/>
        <end position="268"/>
    </location>
</feature>
<evidence type="ECO:0000256" key="5">
    <source>
        <dbReference type="PIRSR" id="PIRSR000137-2"/>
    </source>
</evidence>
<evidence type="ECO:0000313" key="7">
    <source>
        <dbReference type="EMBL" id="SKC12122.1"/>
    </source>
</evidence>
<dbReference type="SUPFAM" id="SSF51905">
    <property type="entry name" value="FAD/NAD(P)-binding domain"/>
    <property type="match status" value="1"/>
</dbReference>
<dbReference type="Proteomes" id="UP000189818">
    <property type="component" value="Unassembled WGS sequence"/>
</dbReference>
<evidence type="ECO:0000313" key="8">
    <source>
        <dbReference type="Proteomes" id="UP000189818"/>
    </source>
</evidence>
<comment type="similarity">
    <text evidence="2">Belongs to the GMC oxidoreductase family.</text>
</comment>
<reference evidence="8" key="1">
    <citation type="submission" date="2017-02" db="EMBL/GenBank/DDBJ databases">
        <authorList>
            <person name="Varghese N."/>
            <person name="Submissions S."/>
        </authorList>
    </citation>
    <scope>NUCLEOTIDE SEQUENCE [LARGE SCALE GENOMIC DNA]</scope>
    <source>
        <strain evidence="8">UM2</strain>
    </source>
</reference>
<dbReference type="PANTHER" id="PTHR11552:SF147">
    <property type="entry name" value="CHOLINE DEHYDROGENASE, MITOCHONDRIAL"/>
    <property type="match status" value="1"/>
</dbReference>
<dbReference type="Gene3D" id="3.30.560.10">
    <property type="entry name" value="Glucose Oxidase, domain 3"/>
    <property type="match status" value="1"/>
</dbReference>
<dbReference type="RefSeq" id="WP_079650953.1">
    <property type="nucleotide sequence ID" value="NZ_FUYM01000020.1"/>
</dbReference>
<dbReference type="NCBIfam" id="NF002550">
    <property type="entry name" value="PRK02106.1"/>
    <property type="match status" value="1"/>
</dbReference>
<keyword evidence="3" id="KW-0285">Flavoprotein</keyword>
<comment type="cofactor">
    <cofactor evidence="1 5">
        <name>FAD</name>
        <dbReference type="ChEBI" id="CHEBI:57692"/>
    </cofactor>
</comment>
<accession>A0A1T5GUI7</accession>
<sequence length="537" mass="57825">MTDYIIVGAGSAGCILANRLSADPSAQVTLLEAGGSDRHIFYRMPAGFLGLMKTGMGDWGYECVPQPGLNGRTMHFPRGKVLGGSSSINGQVIVRGNAGDFDGWAQSGATGWSYEDCLPYFRKFERHPGGDTDLRGGSGPIGITVAPPAEQMTPMGQAWFKAAEQAGYPINPDLNGSTQEGFGRADANFSGTRRQSTSATYLAEAIGRPNLRVISQAQATRILFRNSRAIGVEYASNGKRRTIETDGEVILAGGTVNSPQLLQLSGVGPAELLRRHGIAVVQELAGVGENLQDHICQMVKQEMTKPYSALAYTRPLKAAISLAQYALFKSGPTLSNGLEVLAFVKTRAGLEYPDIQYHFLNLLYEDHGRKIIQREGFMASANVSRPQSRGNVVIASSDPLQAPLIDPRYFSDPEDMRTARASLRIARELIAQPAFDEFRGVEYAPGTNVQSDADLDDYIRSTANSIYHPVGTCRIGTDPMAVVDPQLRVHGIDNLRIVDASVMPTIVSGNTNAAVMMIAEKASDIIVRKAMGRAIAA</sequence>
<dbReference type="AlphaFoldDB" id="A0A1T5GUI7"/>
<evidence type="ECO:0000256" key="2">
    <source>
        <dbReference type="ARBA" id="ARBA00010790"/>
    </source>
</evidence>
<evidence type="ECO:0000256" key="1">
    <source>
        <dbReference type="ARBA" id="ARBA00001974"/>
    </source>
</evidence>
<dbReference type="Pfam" id="PF05199">
    <property type="entry name" value="GMC_oxred_C"/>
    <property type="match status" value="1"/>
</dbReference>
<dbReference type="OrthoDB" id="9785276at2"/>
<organism evidence="7 8">
    <name type="scientific">Rhizorhabdus histidinilytica</name>
    <dbReference type="NCBI Taxonomy" id="439228"/>
    <lineage>
        <taxon>Bacteria</taxon>
        <taxon>Pseudomonadati</taxon>
        <taxon>Pseudomonadota</taxon>
        <taxon>Alphaproteobacteria</taxon>
        <taxon>Sphingomonadales</taxon>
        <taxon>Sphingomonadaceae</taxon>
        <taxon>Rhizorhabdus</taxon>
    </lineage>
</organism>
<proteinExistence type="inferred from homology"/>
<dbReference type="InterPro" id="IPR000172">
    <property type="entry name" value="GMC_OxRdtase_N"/>
</dbReference>
<dbReference type="Pfam" id="PF00732">
    <property type="entry name" value="GMC_oxred_N"/>
    <property type="match status" value="1"/>
</dbReference>
<dbReference type="Gene3D" id="3.50.50.60">
    <property type="entry name" value="FAD/NAD(P)-binding domain"/>
    <property type="match status" value="1"/>
</dbReference>
<evidence type="ECO:0000256" key="3">
    <source>
        <dbReference type="ARBA" id="ARBA00022630"/>
    </source>
</evidence>
<protein>
    <submittedName>
        <fullName evidence="7">Choline dehydrogenase</fullName>
    </submittedName>
</protein>
<dbReference type="PANTHER" id="PTHR11552">
    <property type="entry name" value="GLUCOSE-METHANOL-CHOLINE GMC OXIDOREDUCTASE"/>
    <property type="match status" value="1"/>
</dbReference>
<dbReference type="InterPro" id="IPR012132">
    <property type="entry name" value="GMC_OxRdtase"/>
</dbReference>
<evidence type="ECO:0000256" key="4">
    <source>
        <dbReference type="ARBA" id="ARBA00022827"/>
    </source>
</evidence>
<dbReference type="InterPro" id="IPR007867">
    <property type="entry name" value="GMC_OxRtase_C"/>
</dbReference>
<dbReference type="PROSITE" id="PS00624">
    <property type="entry name" value="GMC_OXRED_2"/>
    <property type="match status" value="1"/>
</dbReference>
<dbReference type="GO" id="GO:0016614">
    <property type="term" value="F:oxidoreductase activity, acting on CH-OH group of donors"/>
    <property type="evidence" value="ECO:0007669"/>
    <property type="project" value="InterPro"/>
</dbReference>
<dbReference type="GO" id="GO:0050660">
    <property type="term" value="F:flavin adenine dinucleotide binding"/>
    <property type="evidence" value="ECO:0007669"/>
    <property type="project" value="InterPro"/>
</dbReference>
<dbReference type="PIRSF" id="PIRSF000137">
    <property type="entry name" value="Alcohol_oxidase"/>
    <property type="match status" value="1"/>
</dbReference>
<dbReference type="STRING" id="439228.SAMN06295920_12027"/>
<keyword evidence="8" id="KW-1185">Reference proteome</keyword>
<feature type="binding site" evidence="5">
    <location>
        <begin position="89"/>
        <end position="92"/>
    </location>
    <ligand>
        <name>FAD</name>
        <dbReference type="ChEBI" id="CHEBI:57692"/>
    </ligand>
</feature>
<evidence type="ECO:0000259" key="6">
    <source>
        <dbReference type="PROSITE" id="PS00624"/>
    </source>
</evidence>
<gene>
    <name evidence="7" type="ORF">SAMN06295920_12027</name>
</gene>
<dbReference type="EMBL" id="FUYM01000020">
    <property type="protein sequence ID" value="SKC12122.1"/>
    <property type="molecule type" value="Genomic_DNA"/>
</dbReference>